<accession>A0A8S2UR74</accession>
<proteinExistence type="predicted"/>
<dbReference type="EMBL" id="CAJOBA010061506">
    <property type="protein sequence ID" value="CAF4331524.1"/>
    <property type="molecule type" value="Genomic_DNA"/>
</dbReference>
<dbReference type="Proteomes" id="UP000677228">
    <property type="component" value="Unassembled WGS sequence"/>
</dbReference>
<sequence>ACCLGYFRVHRQTSCVENLAYGKRVWLNYLHERSYDLAKLVDGYDIPPRCLQIDNSFTNEPTITIDLNKQHQVAGVIIKGLETFSHLSQSDYMSIFNLDRIYVYVTREVYVDLHDSSSSLCSFVTRLNYSVYSQRLHFICSKPVQGRYLHVKATGIRLSTITAATTELPLATNYSYQHYYRHTQATRQKNLFKANFCEVYVYN</sequence>
<dbReference type="Gene3D" id="2.60.120.260">
    <property type="entry name" value="Galactose-binding domain-like"/>
    <property type="match status" value="1"/>
</dbReference>
<reference evidence="2" key="1">
    <citation type="submission" date="2021-02" db="EMBL/GenBank/DDBJ databases">
        <authorList>
            <person name="Nowell W R."/>
        </authorList>
    </citation>
    <scope>NUCLEOTIDE SEQUENCE</scope>
</reference>
<dbReference type="Proteomes" id="UP000682733">
    <property type="component" value="Unassembled WGS sequence"/>
</dbReference>
<dbReference type="EMBL" id="CAJNOK010039156">
    <property type="protein sequence ID" value="CAF1542963.1"/>
    <property type="molecule type" value="Genomic_DNA"/>
</dbReference>
<name>A0A8S2UR74_9BILA</name>
<evidence type="ECO:0000313" key="3">
    <source>
        <dbReference type="Proteomes" id="UP000682733"/>
    </source>
</evidence>
<feature type="non-terminal residue" evidence="2">
    <location>
        <position position="1"/>
    </location>
</feature>
<comment type="caution">
    <text evidence="2">The sequence shown here is derived from an EMBL/GenBank/DDBJ whole genome shotgun (WGS) entry which is preliminary data.</text>
</comment>
<gene>
    <name evidence="1" type="ORF">OVA965_LOCUS38878</name>
    <name evidence="2" type="ORF">TMI583_LOCUS40101</name>
</gene>
<evidence type="ECO:0000313" key="2">
    <source>
        <dbReference type="EMBL" id="CAF4331524.1"/>
    </source>
</evidence>
<evidence type="ECO:0000313" key="1">
    <source>
        <dbReference type="EMBL" id="CAF1542963.1"/>
    </source>
</evidence>
<dbReference type="AlphaFoldDB" id="A0A8S2UR74"/>
<organism evidence="2 3">
    <name type="scientific">Didymodactylos carnosus</name>
    <dbReference type="NCBI Taxonomy" id="1234261"/>
    <lineage>
        <taxon>Eukaryota</taxon>
        <taxon>Metazoa</taxon>
        <taxon>Spiralia</taxon>
        <taxon>Gnathifera</taxon>
        <taxon>Rotifera</taxon>
        <taxon>Eurotatoria</taxon>
        <taxon>Bdelloidea</taxon>
        <taxon>Philodinida</taxon>
        <taxon>Philodinidae</taxon>
        <taxon>Didymodactylos</taxon>
    </lineage>
</organism>
<protein>
    <submittedName>
        <fullName evidence="2">Uncharacterized protein</fullName>
    </submittedName>
</protein>